<reference evidence="3" key="1">
    <citation type="journal article" date="2008" name="Nat. Genet.">
        <title>The Pristionchus pacificus genome provides a unique perspective on nematode lifestyle and parasitism.</title>
        <authorList>
            <person name="Dieterich C."/>
            <person name="Clifton S.W."/>
            <person name="Schuster L.N."/>
            <person name="Chinwalla A."/>
            <person name="Delehaunty K."/>
            <person name="Dinkelacker I."/>
            <person name="Fulton L."/>
            <person name="Fulton R."/>
            <person name="Godfrey J."/>
            <person name="Minx P."/>
            <person name="Mitreva M."/>
            <person name="Roeseler W."/>
            <person name="Tian H."/>
            <person name="Witte H."/>
            <person name="Yang S.P."/>
            <person name="Wilson R.K."/>
            <person name="Sommer R.J."/>
        </authorList>
    </citation>
    <scope>NUCLEOTIDE SEQUENCE [LARGE SCALE GENOMIC DNA]</scope>
    <source>
        <strain evidence="3">PS312</strain>
    </source>
</reference>
<sequence>MQSFSNVIYPVLDELHVFSKDNSSFWLILFVKSDLIASCKSIYYLGAAVEVCLLFSGLLLHGRSVFLCWKYQILHPSFLALMTNFYVAFQCGSVARIGLIMYETRAVNWYDVASTPIPFLGTIRQFGLTHGYCLLQLITTERVVATIYVADYEMRPRFHIPALLSISADCILMAISYAFVAGIMNGYFFCIMGVLPNFACALILHHMLKRNEKRLARLSDSLRRYPNDKYSLSLRIQLKENIWSLQKIEFGVVIIILVLVINLFLFVAPVSILTNPDQRTSLQWSFWAGNIVLAVSVSASAPMGTFAIALHTGARPFYVRWYLRKFRKTSIISSAQVKETDAYFGQLHAQWDYAMRREKTMI</sequence>
<evidence type="ECO:0000313" key="2">
    <source>
        <dbReference type="EnsemblMetazoa" id="PPA45564.1"/>
    </source>
</evidence>
<dbReference type="EnsemblMetazoa" id="PPA45564.1">
    <property type="protein sequence ID" value="PPA45564.1"/>
    <property type="gene ID" value="WBGene00283933"/>
</dbReference>
<reference evidence="2" key="2">
    <citation type="submission" date="2022-06" db="UniProtKB">
        <authorList>
            <consortium name="EnsemblMetazoa"/>
        </authorList>
    </citation>
    <scope>IDENTIFICATION</scope>
    <source>
        <strain evidence="2">PS312</strain>
    </source>
</reference>
<accession>A0A8R1V3E5</accession>
<evidence type="ECO:0000313" key="3">
    <source>
        <dbReference type="Proteomes" id="UP000005239"/>
    </source>
</evidence>
<protein>
    <submittedName>
        <fullName evidence="2">G protein-coupled receptor</fullName>
    </submittedName>
</protein>
<proteinExistence type="inferred from homology"/>
<dbReference type="GO" id="GO:0007606">
    <property type="term" value="P:sensory perception of chemical stimulus"/>
    <property type="evidence" value="ECO:0007669"/>
    <property type="project" value="InterPro"/>
</dbReference>
<dbReference type="Pfam" id="PF03125">
    <property type="entry name" value="Sre"/>
    <property type="match status" value="1"/>
</dbReference>
<gene>
    <name evidence="2" type="primary">WBGene00283933</name>
</gene>
<dbReference type="Proteomes" id="UP000005239">
    <property type="component" value="Unassembled WGS sequence"/>
</dbReference>
<dbReference type="GO" id="GO:0016020">
    <property type="term" value="C:membrane"/>
    <property type="evidence" value="ECO:0007669"/>
    <property type="project" value="InterPro"/>
</dbReference>
<dbReference type="InterPro" id="IPR004151">
    <property type="entry name" value="7TM_GPCR_serpentine_rcpt_Sre"/>
</dbReference>
<evidence type="ECO:0000256" key="1">
    <source>
        <dbReference type="ARBA" id="ARBA00006803"/>
    </source>
</evidence>
<dbReference type="PANTHER" id="PTHR23128">
    <property type="entry name" value="SERPENTINE RECEPTOR, CLASS E (EPSILON)-RELATED"/>
    <property type="match status" value="1"/>
</dbReference>
<dbReference type="AlphaFoldDB" id="A0A2A6C2J2"/>
<name>A0A2A6C2J2_PRIPA</name>
<dbReference type="OrthoDB" id="5819751at2759"/>
<keyword evidence="3" id="KW-1185">Reference proteome</keyword>
<comment type="similarity">
    <text evidence="1">Belongs to the nematode receptor-like protein sre family.</text>
</comment>
<dbReference type="PANTHER" id="PTHR23128:SF132">
    <property type="entry name" value="SERPENTINE RECEPTOR, CLASS E (EPSILON)-RELATED"/>
    <property type="match status" value="1"/>
</dbReference>
<organism evidence="2 3">
    <name type="scientific">Pristionchus pacificus</name>
    <name type="common">Parasitic nematode worm</name>
    <dbReference type="NCBI Taxonomy" id="54126"/>
    <lineage>
        <taxon>Eukaryota</taxon>
        <taxon>Metazoa</taxon>
        <taxon>Ecdysozoa</taxon>
        <taxon>Nematoda</taxon>
        <taxon>Chromadorea</taxon>
        <taxon>Rhabditida</taxon>
        <taxon>Rhabditina</taxon>
        <taxon>Diplogasteromorpha</taxon>
        <taxon>Diplogasteroidea</taxon>
        <taxon>Neodiplogasteridae</taxon>
        <taxon>Pristionchus</taxon>
    </lineage>
</organism>
<accession>A0A2A6C2J2</accession>